<dbReference type="InterPro" id="IPR029063">
    <property type="entry name" value="SAM-dependent_MTases_sf"/>
</dbReference>
<name>A0A918WFX0_9RHOB</name>
<dbReference type="Proteomes" id="UP000638981">
    <property type="component" value="Unassembled WGS sequence"/>
</dbReference>
<dbReference type="PANTHER" id="PTHR12049:SF7">
    <property type="entry name" value="PROTEIN ARGININE METHYLTRANSFERASE NDUFAF7, MITOCHONDRIAL"/>
    <property type="match status" value="1"/>
</dbReference>
<dbReference type="GO" id="GO:0032259">
    <property type="term" value="P:methylation"/>
    <property type="evidence" value="ECO:0007669"/>
    <property type="project" value="UniProtKB-KW"/>
</dbReference>
<keyword evidence="2" id="KW-0808">Transferase</keyword>
<dbReference type="GO" id="GO:0035243">
    <property type="term" value="F:protein-arginine omega-N symmetric methyltransferase activity"/>
    <property type="evidence" value="ECO:0007669"/>
    <property type="project" value="TreeGrafter"/>
</dbReference>
<reference evidence="3" key="1">
    <citation type="journal article" date="2014" name="Int. J. Syst. Evol. Microbiol.">
        <title>Complete genome sequence of Corynebacterium casei LMG S-19264T (=DSM 44701T), isolated from a smear-ripened cheese.</title>
        <authorList>
            <consortium name="US DOE Joint Genome Institute (JGI-PGF)"/>
            <person name="Walter F."/>
            <person name="Albersmeier A."/>
            <person name="Kalinowski J."/>
            <person name="Ruckert C."/>
        </authorList>
    </citation>
    <scope>NUCLEOTIDE SEQUENCE</scope>
    <source>
        <strain evidence="3">KCTC 23310</strain>
    </source>
</reference>
<dbReference type="InterPro" id="IPR038375">
    <property type="entry name" value="NDUFAF7_sf"/>
</dbReference>
<dbReference type="Gene3D" id="3.40.50.12710">
    <property type="match status" value="1"/>
</dbReference>
<dbReference type="EMBL" id="BMYJ01000002">
    <property type="protein sequence ID" value="GHC47662.1"/>
    <property type="molecule type" value="Genomic_DNA"/>
</dbReference>
<comment type="caution">
    <text evidence="3">The sequence shown here is derived from an EMBL/GenBank/DDBJ whole genome shotgun (WGS) entry which is preliminary data.</text>
</comment>
<reference evidence="3" key="2">
    <citation type="submission" date="2020-09" db="EMBL/GenBank/DDBJ databases">
        <authorList>
            <person name="Sun Q."/>
            <person name="Kim S."/>
        </authorList>
    </citation>
    <scope>NUCLEOTIDE SEQUENCE</scope>
    <source>
        <strain evidence="3">KCTC 23310</strain>
    </source>
</reference>
<accession>A0A918WFX0</accession>
<dbReference type="RefSeq" id="WP_189410233.1">
    <property type="nucleotide sequence ID" value="NZ_BMYJ01000002.1"/>
</dbReference>
<keyword evidence="4" id="KW-1185">Reference proteome</keyword>
<protein>
    <submittedName>
        <fullName evidence="3">ATP synthase subunit beta</fullName>
    </submittedName>
</protein>
<dbReference type="AlphaFoldDB" id="A0A918WFX0"/>
<evidence type="ECO:0000256" key="1">
    <source>
        <dbReference type="ARBA" id="ARBA00022603"/>
    </source>
</evidence>
<dbReference type="SUPFAM" id="SSF53335">
    <property type="entry name" value="S-adenosyl-L-methionine-dependent methyltransferases"/>
    <property type="match status" value="1"/>
</dbReference>
<sequence>MTPLEDLLIRRIAATGPMTLHDYMAECLLNPEHGYYTTRQPFGATGDFTTAPEISQMFGELLGLCLAQAWLDQGSPSPFTLAELGPGRGTLMADILRATRGVPGLHQAAEVWLVEASPALRQTQRQALGQHPAQWADQADNLPDQPLFLIANEFFDALPIRQFHRAPDGWEETMMGLKDGQLTLGRNPALPVAALDHRLADTQSGQIVEICPAAPAILSAITRRLAKGLALIIDYGDWRSLGDTVQALARHQRVPVTQSPGQADITAHVDFQALVPPGLAYRYTTQGALLSALGIAQRSEKLAAKLHGPALENHRAATRRLTGATEMGTLFKALALFPADAPPPAGFPDA</sequence>
<evidence type="ECO:0000313" key="3">
    <source>
        <dbReference type="EMBL" id="GHC47662.1"/>
    </source>
</evidence>
<proteinExistence type="predicted"/>
<evidence type="ECO:0000256" key="2">
    <source>
        <dbReference type="ARBA" id="ARBA00022679"/>
    </source>
</evidence>
<dbReference type="PANTHER" id="PTHR12049">
    <property type="entry name" value="PROTEIN ARGININE METHYLTRANSFERASE NDUFAF7, MITOCHONDRIAL"/>
    <property type="match status" value="1"/>
</dbReference>
<organism evidence="3 4">
    <name type="scientific">Neogemmobacter tilapiae</name>
    <dbReference type="NCBI Taxonomy" id="875041"/>
    <lineage>
        <taxon>Bacteria</taxon>
        <taxon>Pseudomonadati</taxon>
        <taxon>Pseudomonadota</taxon>
        <taxon>Alphaproteobacteria</taxon>
        <taxon>Rhodobacterales</taxon>
        <taxon>Paracoccaceae</taxon>
        <taxon>Neogemmobacter</taxon>
    </lineage>
</organism>
<evidence type="ECO:0000313" key="4">
    <source>
        <dbReference type="Proteomes" id="UP000638981"/>
    </source>
</evidence>
<gene>
    <name evidence="3" type="ORF">GCM10007315_06890</name>
</gene>
<dbReference type="Pfam" id="PF02636">
    <property type="entry name" value="Methyltransf_28"/>
    <property type="match status" value="1"/>
</dbReference>
<keyword evidence="1" id="KW-0489">Methyltransferase</keyword>
<dbReference type="InterPro" id="IPR003788">
    <property type="entry name" value="NDUFAF7"/>
</dbReference>